<evidence type="ECO:0000256" key="6">
    <source>
        <dbReference type="ARBA" id="ARBA00023315"/>
    </source>
</evidence>
<dbReference type="InterPro" id="IPR011004">
    <property type="entry name" value="Trimer_LpxA-like_sf"/>
</dbReference>
<dbReference type="AlphaFoldDB" id="A0A1E2S1X6"/>
<dbReference type="OrthoDB" id="9784739at2"/>
<dbReference type="STRING" id="1177755.A7A08_00310"/>
<dbReference type="UniPathway" id="UPA00973"/>
<dbReference type="InterPro" id="IPR020573">
    <property type="entry name" value="UDP_GlcNAc_AcTrfase_non-rep"/>
</dbReference>
<keyword evidence="5 7" id="KW-0443">Lipid metabolism</keyword>
<dbReference type="PROSITE" id="PS00101">
    <property type="entry name" value="HEXAPEP_TRANSFERASES"/>
    <property type="match status" value="2"/>
</dbReference>
<evidence type="ECO:0000313" key="10">
    <source>
        <dbReference type="Proteomes" id="UP000095087"/>
    </source>
</evidence>
<dbReference type="NCBIfam" id="NF002060">
    <property type="entry name" value="PRK00892.1"/>
    <property type="match status" value="1"/>
</dbReference>
<dbReference type="GO" id="GO:0103118">
    <property type="term" value="F:UDP-3-O-[(3R)-3-hydroxyacyl]-glucosamine N-acyltransferase activity"/>
    <property type="evidence" value="ECO:0007669"/>
    <property type="project" value="UniProtKB-EC"/>
</dbReference>
<evidence type="ECO:0000256" key="3">
    <source>
        <dbReference type="ARBA" id="ARBA00022679"/>
    </source>
</evidence>
<dbReference type="Proteomes" id="UP000095087">
    <property type="component" value="Unassembled WGS sequence"/>
</dbReference>
<dbReference type="GO" id="GO:0009245">
    <property type="term" value="P:lipid A biosynthetic process"/>
    <property type="evidence" value="ECO:0007669"/>
    <property type="project" value="UniProtKB-UniRule"/>
</dbReference>
<keyword evidence="6 7" id="KW-0012">Acyltransferase</keyword>
<dbReference type="EC" id="2.3.1.191" evidence="7"/>
<accession>A0A1E2S1X6</accession>
<evidence type="ECO:0000259" key="8">
    <source>
        <dbReference type="Pfam" id="PF04613"/>
    </source>
</evidence>
<dbReference type="RefSeq" id="WP_069093784.1">
    <property type="nucleotide sequence ID" value="NZ_MASI01000001.1"/>
</dbReference>
<proteinExistence type="inferred from homology"/>
<dbReference type="PANTHER" id="PTHR43378:SF2">
    <property type="entry name" value="UDP-3-O-ACYLGLUCOSAMINE N-ACYLTRANSFERASE 1, MITOCHONDRIAL-RELATED"/>
    <property type="match status" value="1"/>
</dbReference>
<gene>
    <name evidence="7" type="primary">lpxD</name>
    <name evidence="9" type="ORF">A7A08_00310</name>
</gene>
<comment type="caution">
    <text evidence="9">The sequence shown here is derived from an EMBL/GenBank/DDBJ whole genome shotgun (WGS) entry which is preliminary data.</text>
</comment>
<dbReference type="InterPro" id="IPR007691">
    <property type="entry name" value="LpxD"/>
</dbReference>
<keyword evidence="4 7" id="KW-0677">Repeat</keyword>
<evidence type="ECO:0000256" key="2">
    <source>
        <dbReference type="ARBA" id="ARBA00022556"/>
    </source>
</evidence>
<feature type="active site" description="Proton acceptor" evidence="7">
    <location>
        <position position="251"/>
    </location>
</feature>
<dbReference type="PATRIC" id="fig|1177755.3.peg.308"/>
<dbReference type="InterPro" id="IPR001451">
    <property type="entry name" value="Hexapep"/>
</dbReference>
<dbReference type="CDD" id="cd03352">
    <property type="entry name" value="LbH_LpxD"/>
    <property type="match status" value="1"/>
</dbReference>
<dbReference type="EMBL" id="MASI01000001">
    <property type="protein sequence ID" value="ODA68487.1"/>
    <property type="molecule type" value="Genomic_DNA"/>
</dbReference>
<name>A0A1E2S1X6_9HYPH</name>
<reference evidence="9 10" key="1">
    <citation type="submission" date="2016-07" db="EMBL/GenBank/DDBJ databases">
        <title>Draft genome sequence of Methyloligella halotolerans C2T (VKM B-2706T=CCUG 61687T=DSM 25045T), a halotolerant polyhydroxybutyrate accumulating methylotroph.</title>
        <authorList>
            <person name="Vasilenko O.V."/>
            <person name="Doronina N.V."/>
            <person name="Poroshina M.N."/>
            <person name="Tarlachkov S.V."/>
            <person name="Trotsenko Y.A."/>
        </authorList>
    </citation>
    <scope>NUCLEOTIDE SEQUENCE [LARGE SCALE GENOMIC DNA]</scope>
    <source>
        <strain evidence="9 10">VKM B-2706</strain>
    </source>
</reference>
<dbReference type="Gene3D" id="3.40.1390.10">
    <property type="entry name" value="MurE/MurF, N-terminal domain"/>
    <property type="match status" value="1"/>
</dbReference>
<protein>
    <recommendedName>
        <fullName evidence="7">UDP-3-O-acylglucosamine N-acyltransferase</fullName>
        <ecNumber evidence="7">2.3.1.191</ecNumber>
    </recommendedName>
</protein>
<evidence type="ECO:0000256" key="7">
    <source>
        <dbReference type="HAMAP-Rule" id="MF_00523"/>
    </source>
</evidence>
<keyword evidence="3 7" id="KW-0808">Transferase</keyword>
<comment type="similarity">
    <text evidence="7">Belongs to the transferase hexapeptide repeat family. LpxD subfamily.</text>
</comment>
<dbReference type="GO" id="GO:0016410">
    <property type="term" value="F:N-acyltransferase activity"/>
    <property type="evidence" value="ECO:0007669"/>
    <property type="project" value="InterPro"/>
</dbReference>
<dbReference type="SUPFAM" id="SSF51161">
    <property type="entry name" value="Trimeric LpxA-like enzymes"/>
    <property type="match status" value="1"/>
</dbReference>
<dbReference type="Gene3D" id="2.160.10.10">
    <property type="entry name" value="Hexapeptide repeat proteins"/>
    <property type="match status" value="1"/>
</dbReference>
<dbReference type="Pfam" id="PF04613">
    <property type="entry name" value="LpxD"/>
    <property type="match status" value="1"/>
</dbReference>
<sequence length="351" mass="36406">MEHPGFFERAGPFSAAELAEKLGTELAGSGDTEISDIKTLGSAGPDDLAFLDNRKYLDDFRATKAGACLVSPRFAEQAPDGLTCLTTKDPYGAYAKALAIFYPGSLIPRSTHPASEGHVHPSATLEDDVVIEPGAVIGPEARIGKGTRIAAGAVIGFRVHVGRDCYIGPNANLIHTLAGNRVVIHSGVCTGQDGFGFAMGAAGHQKVPQIGRVIIQDGVEIGSNTTIDRGALRDTIIGEGTKIDNLVQIGHNVAIGRHCIIVSQTGISGSAVLGDFVALGGKVGVEGHVTIGDGAQIAATSVVRGEVPAGARWGGVPAKPVRLWFREVTLLRQLAEGKLKIQGDKEDGDAG</sequence>
<dbReference type="Pfam" id="PF00132">
    <property type="entry name" value="Hexapep"/>
    <property type="match status" value="2"/>
</dbReference>
<dbReference type="GO" id="GO:0016020">
    <property type="term" value="C:membrane"/>
    <property type="evidence" value="ECO:0007669"/>
    <property type="project" value="GOC"/>
</dbReference>
<evidence type="ECO:0000256" key="5">
    <source>
        <dbReference type="ARBA" id="ARBA00023098"/>
    </source>
</evidence>
<comment type="pathway">
    <text evidence="7">Bacterial outer membrane biogenesis; LPS lipid A biosynthesis.</text>
</comment>
<dbReference type="NCBIfam" id="TIGR01853">
    <property type="entry name" value="lipid_A_lpxD"/>
    <property type="match status" value="1"/>
</dbReference>
<evidence type="ECO:0000256" key="1">
    <source>
        <dbReference type="ARBA" id="ARBA00022516"/>
    </source>
</evidence>
<evidence type="ECO:0000313" key="9">
    <source>
        <dbReference type="EMBL" id="ODA68487.1"/>
    </source>
</evidence>
<comment type="catalytic activity">
    <reaction evidence="7">
        <text>a UDP-3-O-[(3R)-3-hydroxyacyl]-alpha-D-glucosamine + a (3R)-hydroxyacyl-[ACP] = a UDP-2-N,3-O-bis[(3R)-3-hydroxyacyl]-alpha-D-glucosamine + holo-[ACP] + H(+)</text>
        <dbReference type="Rhea" id="RHEA:53836"/>
        <dbReference type="Rhea" id="RHEA-COMP:9685"/>
        <dbReference type="Rhea" id="RHEA-COMP:9945"/>
        <dbReference type="ChEBI" id="CHEBI:15378"/>
        <dbReference type="ChEBI" id="CHEBI:64479"/>
        <dbReference type="ChEBI" id="CHEBI:78827"/>
        <dbReference type="ChEBI" id="CHEBI:137740"/>
        <dbReference type="ChEBI" id="CHEBI:137748"/>
        <dbReference type="EC" id="2.3.1.191"/>
    </reaction>
</comment>
<keyword evidence="1 7" id="KW-0444">Lipid biosynthesis</keyword>
<keyword evidence="10" id="KW-1185">Reference proteome</keyword>
<feature type="domain" description="UDP-3-O-[3-hydroxymyristoyl] glucosamine N-acyltransferase non-repeat region" evidence="8">
    <location>
        <begin position="31"/>
        <end position="99"/>
    </location>
</feature>
<keyword evidence="2 7" id="KW-0441">Lipid A biosynthesis</keyword>
<dbReference type="PANTHER" id="PTHR43378">
    <property type="entry name" value="UDP-3-O-ACYLGLUCOSAMINE N-ACYLTRANSFERASE"/>
    <property type="match status" value="1"/>
</dbReference>
<comment type="subunit">
    <text evidence="7">Homotrimer.</text>
</comment>
<dbReference type="InterPro" id="IPR018357">
    <property type="entry name" value="Hexapep_transf_CS"/>
</dbReference>
<dbReference type="HAMAP" id="MF_00523">
    <property type="entry name" value="LpxD"/>
    <property type="match status" value="1"/>
</dbReference>
<organism evidence="9 10">
    <name type="scientific">Methyloligella halotolerans</name>
    <dbReference type="NCBI Taxonomy" id="1177755"/>
    <lineage>
        <taxon>Bacteria</taxon>
        <taxon>Pseudomonadati</taxon>
        <taxon>Pseudomonadota</taxon>
        <taxon>Alphaproteobacteria</taxon>
        <taxon>Hyphomicrobiales</taxon>
        <taxon>Hyphomicrobiaceae</taxon>
        <taxon>Methyloligella</taxon>
    </lineage>
</organism>
<comment type="function">
    <text evidence="7">Catalyzes the N-acylation of UDP-3-O-acylglucosamine using 3-hydroxyacyl-ACP as the acyl donor. Is involved in the biosynthesis of lipid A, a phosphorylated glycolipid that anchors the lipopolysaccharide to the outer membrane of the cell.</text>
</comment>
<evidence type="ECO:0000256" key="4">
    <source>
        <dbReference type="ARBA" id="ARBA00022737"/>
    </source>
</evidence>